<evidence type="ECO:0000313" key="1">
    <source>
        <dbReference type="EMBL" id="TLF46057.1"/>
    </source>
</evidence>
<keyword evidence="1" id="KW-0489">Methyltransferase</keyword>
<dbReference type="SUPFAM" id="SSF53335">
    <property type="entry name" value="S-adenosyl-L-methionine-dependent methyltransferases"/>
    <property type="match status" value="1"/>
</dbReference>
<reference evidence="1 2" key="1">
    <citation type="journal article" date="2007" name="Int. J. Syst. Evol. Microbiol.">
        <title>Halomonas saccharevitans sp. nov., Halomonas arcis sp. nov. and Halomonas subterranea sp. nov., halophilic bacteria isolated from hypersaline environments of China.</title>
        <authorList>
            <person name="Xu X.W."/>
            <person name="Wu Y.H."/>
            <person name="Zhou Z."/>
            <person name="Wang C.S."/>
            <person name="Zhou Y.G."/>
            <person name="Zhang H.B."/>
            <person name="Wang Y."/>
            <person name="Wu M."/>
        </authorList>
    </citation>
    <scope>NUCLEOTIDE SEQUENCE [LARGE SCALE GENOMIC DNA]</scope>
    <source>
        <strain evidence="1 2">TBZ3</strain>
    </source>
</reference>
<protein>
    <submittedName>
        <fullName evidence="1">Methyltransferase type 12</fullName>
    </submittedName>
</protein>
<evidence type="ECO:0000313" key="2">
    <source>
        <dbReference type="Proteomes" id="UP000306973"/>
    </source>
</evidence>
<accession>A0A5R8M965</accession>
<proteinExistence type="predicted"/>
<dbReference type="RefSeq" id="WP_138182710.1">
    <property type="nucleotide sequence ID" value="NZ_VBUI01000034.1"/>
</dbReference>
<dbReference type="GO" id="GO:0032259">
    <property type="term" value="P:methylation"/>
    <property type="evidence" value="ECO:0007669"/>
    <property type="project" value="UniProtKB-KW"/>
</dbReference>
<dbReference type="OrthoDB" id="9805585at2"/>
<sequence length="196" mass="21332">MPRKISVNYKMDGVLVFVQEFLKHPLQIGSIIPSSRYLERRIVAASGIASANIVVELGAGTGGVTRAILRAMPQQAKLLSMEINPHFHTLLKNIEDDRLIAHLGSADDLKEVVSLYDLDAPNVVISGIPFSTMSRSAGSQILEAVSSLLVPDGRFVAYQVSNRVAALCQPFLGSGKTTTEFLNIPPMRIFQWDKGA</sequence>
<keyword evidence="2" id="KW-1185">Reference proteome</keyword>
<dbReference type="Gene3D" id="3.40.50.150">
    <property type="entry name" value="Vaccinia Virus protein VP39"/>
    <property type="match status" value="1"/>
</dbReference>
<dbReference type="AlphaFoldDB" id="A0A5R8M965"/>
<dbReference type="InterPro" id="IPR029063">
    <property type="entry name" value="SAM-dependent_MTases_sf"/>
</dbReference>
<dbReference type="Proteomes" id="UP000306973">
    <property type="component" value="Unassembled WGS sequence"/>
</dbReference>
<keyword evidence="1" id="KW-0808">Transferase</keyword>
<dbReference type="CDD" id="cd02440">
    <property type="entry name" value="AdoMet_MTases"/>
    <property type="match status" value="1"/>
</dbReference>
<name>A0A5R8M965_9GAMM</name>
<dbReference type="GO" id="GO:0008168">
    <property type="term" value="F:methyltransferase activity"/>
    <property type="evidence" value="ECO:0007669"/>
    <property type="project" value="UniProtKB-KW"/>
</dbReference>
<gene>
    <name evidence="1" type="ORF">FEI13_17015</name>
</gene>
<organism evidence="1 2">
    <name type="scientific">Halomonas urmiana</name>
    <dbReference type="NCBI Taxonomy" id="490901"/>
    <lineage>
        <taxon>Bacteria</taxon>
        <taxon>Pseudomonadati</taxon>
        <taxon>Pseudomonadota</taxon>
        <taxon>Gammaproteobacteria</taxon>
        <taxon>Oceanospirillales</taxon>
        <taxon>Halomonadaceae</taxon>
        <taxon>Halomonas</taxon>
    </lineage>
</organism>
<comment type="caution">
    <text evidence="1">The sequence shown here is derived from an EMBL/GenBank/DDBJ whole genome shotgun (WGS) entry which is preliminary data.</text>
</comment>
<dbReference type="EMBL" id="VBUI01000034">
    <property type="protein sequence ID" value="TLF46057.1"/>
    <property type="molecule type" value="Genomic_DNA"/>
</dbReference>